<protein>
    <recommendedName>
        <fullName evidence="5">Patatin</fullName>
        <ecNumber evidence="5">3.1.1.-</ecNumber>
    </recommendedName>
</protein>
<comment type="function">
    <text evidence="5">Lipolytic acyl hydrolase (LAH).</text>
</comment>
<name>A0A2N9I463_FAGSY</name>
<evidence type="ECO:0000256" key="2">
    <source>
        <dbReference type="ARBA" id="ARBA00022963"/>
    </source>
</evidence>
<dbReference type="GO" id="GO:0004620">
    <property type="term" value="F:phospholipase activity"/>
    <property type="evidence" value="ECO:0007669"/>
    <property type="project" value="TreeGrafter"/>
</dbReference>
<keyword evidence="3 5" id="KW-0443">Lipid metabolism</keyword>
<dbReference type="GO" id="GO:0047372">
    <property type="term" value="F:monoacylglycerol lipase activity"/>
    <property type="evidence" value="ECO:0007669"/>
    <property type="project" value="TreeGrafter"/>
</dbReference>
<feature type="domain" description="PNPLA" evidence="6">
    <location>
        <begin position="1"/>
        <end position="86"/>
    </location>
</feature>
<dbReference type="GO" id="GO:0016042">
    <property type="term" value="P:lipid catabolic process"/>
    <property type="evidence" value="ECO:0007669"/>
    <property type="project" value="UniProtKB-KW"/>
</dbReference>
<dbReference type="PANTHER" id="PTHR32176:SF109">
    <property type="entry name" value="PATATIN-LIKE PROTEIN 2"/>
    <property type="match status" value="1"/>
</dbReference>
<dbReference type="Pfam" id="PF01734">
    <property type="entry name" value="Patatin"/>
    <property type="match status" value="1"/>
</dbReference>
<dbReference type="SUPFAM" id="SSF52151">
    <property type="entry name" value="FabD/lysophospholipase-like"/>
    <property type="match status" value="1"/>
</dbReference>
<evidence type="ECO:0000256" key="3">
    <source>
        <dbReference type="ARBA" id="ARBA00023098"/>
    </source>
</evidence>
<keyword evidence="2 5" id="KW-0442">Lipid degradation</keyword>
<evidence type="ECO:0000313" key="7">
    <source>
        <dbReference type="EMBL" id="SPD18813.1"/>
    </source>
</evidence>
<evidence type="ECO:0000256" key="4">
    <source>
        <dbReference type="PROSITE-ProRule" id="PRU01161"/>
    </source>
</evidence>
<sequence length="242" mass="26814">MHQTLTNVVIPTFDIKRLQPTVFSSFKVEKNPCLDASTSDVCIATSAAPTYLPAHYFQTKDPKGKVREFNLIDGGIAANNPALVAISEVTKEVIRGSPHFFPVEQMDYARFLVISIGTGTSKDDEKYNAHESAKWGILSWLTSNGSTPIVDVFSQSSVDIVDLHLSEDTLTGNVSSVDVATKENLDDLVKVDEGLLKKPVSRVNLERGLFQRSGQETNEEALIRFAKQLSHEKRLRHARKSQ</sequence>
<dbReference type="EMBL" id="OIVN01004695">
    <property type="protein sequence ID" value="SPD18813.1"/>
    <property type="molecule type" value="Genomic_DNA"/>
</dbReference>
<evidence type="ECO:0000256" key="1">
    <source>
        <dbReference type="ARBA" id="ARBA00010240"/>
    </source>
</evidence>
<gene>
    <name evidence="7" type="ORF">FSB_LOCUS46695</name>
</gene>
<dbReference type="EC" id="3.1.1.-" evidence="5"/>
<feature type="short sequence motif" description="DGA/G" evidence="4">
    <location>
        <begin position="73"/>
        <end position="75"/>
    </location>
</feature>
<evidence type="ECO:0000259" key="6">
    <source>
        <dbReference type="PROSITE" id="PS51635"/>
    </source>
</evidence>
<reference evidence="7" key="1">
    <citation type="submission" date="2018-02" db="EMBL/GenBank/DDBJ databases">
        <authorList>
            <person name="Cohen D.B."/>
            <person name="Kent A.D."/>
        </authorList>
    </citation>
    <scope>NUCLEOTIDE SEQUENCE</scope>
</reference>
<dbReference type="AlphaFoldDB" id="A0A2N9I463"/>
<dbReference type="PROSITE" id="PS51635">
    <property type="entry name" value="PNPLA"/>
    <property type="match status" value="1"/>
</dbReference>
<comment type="caution">
    <text evidence="4">Lacks conserved residue(s) required for the propagation of feature annotation.</text>
</comment>
<comment type="similarity">
    <text evidence="1 5">Belongs to the patatin family.</text>
</comment>
<proteinExistence type="inferred from homology"/>
<dbReference type="InterPro" id="IPR002641">
    <property type="entry name" value="PNPLA_dom"/>
</dbReference>
<organism evidence="7">
    <name type="scientific">Fagus sylvatica</name>
    <name type="common">Beechnut</name>
    <dbReference type="NCBI Taxonomy" id="28930"/>
    <lineage>
        <taxon>Eukaryota</taxon>
        <taxon>Viridiplantae</taxon>
        <taxon>Streptophyta</taxon>
        <taxon>Embryophyta</taxon>
        <taxon>Tracheophyta</taxon>
        <taxon>Spermatophyta</taxon>
        <taxon>Magnoliopsida</taxon>
        <taxon>eudicotyledons</taxon>
        <taxon>Gunneridae</taxon>
        <taxon>Pentapetalae</taxon>
        <taxon>rosids</taxon>
        <taxon>fabids</taxon>
        <taxon>Fagales</taxon>
        <taxon>Fagaceae</taxon>
        <taxon>Fagus</taxon>
    </lineage>
</organism>
<evidence type="ECO:0000256" key="5">
    <source>
        <dbReference type="RuleBase" id="RU361262"/>
    </source>
</evidence>
<accession>A0A2N9I463</accession>
<dbReference type="PANTHER" id="PTHR32176">
    <property type="entry name" value="XYLOSE ISOMERASE"/>
    <property type="match status" value="1"/>
</dbReference>
<comment type="domain">
    <text evidence="5">The nitrogen atoms of the two glycine residues in the GGXR motif define the oxyanion hole, and stabilize the oxyanion that forms during the nucleophilic attack by the catalytic serine during substrate cleavage.</text>
</comment>
<dbReference type="InterPro" id="IPR016035">
    <property type="entry name" value="Acyl_Trfase/lysoPLipase"/>
</dbReference>
<keyword evidence="5" id="KW-0378">Hydrolase</keyword>
<dbReference type="Gene3D" id="3.40.1090.10">
    <property type="entry name" value="Cytosolic phospholipase A2 catalytic domain"/>
    <property type="match status" value="1"/>
</dbReference>